<dbReference type="Gene3D" id="2.60.120.10">
    <property type="entry name" value="Jelly Rolls"/>
    <property type="match status" value="1"/>
</dbReference>
<sequence length="208" mass="22996">MSQRYSVFMTSASHENDPGRDRLSMTALGARIRTERQLRRLSLEDLARSSEVSRSMLSAIELGAKVPTVLVLDRIAVALGVSVSRLLDEEREGRAIHLPVAAQRVVSDAAGWRRKITSPVVHGLDFETGRLEFDPLVDAGEFAPHHKGWIEHITVERGQLEITLAGQAYLLGEGDALYFESDVIHAFRNPGRSKTVAFIVMSGGRRPL</sequence>
<dbReference type="EMBL" id="AP011115">
    <property type="protein sequence ID" value="BAH55444.1"/>
    <property type="molecule type" value="Genomic_DNA"/>
</dbReference>
<dbReference type="CDD" id="cd00093">
    <property type="entry name" value="HTH_XRE"/>
    <property type="match status" value="1"/>
</dbReference>
<dbReference type="AlphaFoldDB" id="C1B633"/>
<dbReference type="STRING" id="632772.ROP_71970"/>
<dbReference type="GO" id="GO:0003700">
    <property type="term" value="F:DNA-binding transcription factor activity"/>
    <property type="evidence" value="ECO:0007669"/>
    <property type="project" value="TreeGrafter"/>
</dbReference>
<dbReference type="GO" id="GO:0005829">
    <property type="term" value="C:cytosol"/>
    <property type="evidence" value="ECO:0007669"/>
    <property type="project" value="TreeGrafter"/>
</dbReference>
<dbReference type="InterPro" id="IPR001387">
    <property type="entry name" value="Cro/C1-type_HTH"/>
</dbReference>
<dbReference type="InterPro" id="IPR050807">
    <property type="entry name" value="TransReg_Diox_bact_type"/>
</dbReference>
<evidence type="ECO:0000313" key="4">
    <source>
        <dbReference type="EMBL" id="BAH55444.1"/>
    </source>
</evidence>
<name>C1B633_RHOOB</name>
<dbReference type="SUPFAM" id="SSF47413">
    <property type="entry name" value="lambda repressor-like DNA-binding domains"/>
    <property type="match status" value="1"/>
</dbReference>
<dbReference type="SMART" id="SM00530">
    <property type="entry name" value="HTH_XRE"/>
    <property type="match status" value="1"/>
</dbReference>
<dbReference type="InterPro" id="IPR011051">
    <property type="entry name" value="RmlC_Cupin_sf"/>
</dbReference>
<dbReference type="InterPro" id="IPR014710">
    <property type="entry name" value="RmlC-like_jellyroll"/>
</dbReference>
<evidence type="ECO:0000259" key="3">
    <source>
        <dbReference type="PROSITE" id="PS50943"/>
    </source>
</evidence>
<feature type="compositionally biased region" description="Polar residues" evidence="2">
    <location>
        <begin position="1"/>
        <end position="13"/>
    </location>
</feature>
<gene>
    <name evidence="4" type="ordered locus">ROP_71970</name>
</gene>
<dbReference type="PANTHER" id="PTHR46797">
    <property type="entry name" value="HTH-TYPE TRANSCRIPTIONAL REGULATOR"/>
    <property type="match status" value="1"/>
</dbReference>
<dbReference type="InterPro" id="IPR013096">
    <property type="entry name" value="Cupin_2"/>
</dbReference>
<dbReference type="Proteomes" id="UP000002212">
    <property type="component" value="Chromosome"/>
</dbReference>
<dbReference type="Pfam" id="PF01381">
    <property type="entry name" value="HTH_3"/>
    <property type="match status" value="1"/>
</dbReference>
<dbReference type="Gene3D" id="1.10.260.40">
    <property type="entry name" value="lambda repressor-like DNA-binding domains"/>
    <property type="match status" value="1"/>
</dbReference>
<dbReference type="InterPro" id="IPR010982">
    <property type="entry name" value="Lambda_DNA-bd_dom_sf"/>
</dbReference>
<evidence type="ECO:0000256" key="2">
    <source>
        <dbReference type="SAM" id="MobiDB-lite"/>
    </source>
</evidence>
<dbReference type="SUPFAM" id="SSF51182">
    <property type="entry name" value="RmlC-like cupins"/>
    <property type="match status" value="1"/>
</dbReference>
<reference evidence="4 5" key="1">
    <citation type="submission" date="2009-03" db="EMBL/GenBank/DDBJ databases">
        <title>Comparison of the complete genome sequences of Rhodococcus erythropolis PR4 and Rhodococcus opacus B4.</title>
        <authorList>
            <person name="Takarada H."/>
            <person name="Sekine M."/>
            <person name="Hosoyama A."/>
            <person name="Yamada R."/>
            <person name="Fujisawa T."/>
            <person name="Omata S."/>
            <person name="Shimizu A."/>
            <person name="Tsukatani N."/>
            <person name="Tanikawa S."/>
            <person name="Fujita N."/>
            <person name="Harayama S."/>
        </authorList>
    </citation>
    <scope>NUCLEOTIDE SEQUENCE [LARGE SCALE GENOMIC DNA]</scope>
    <source>
        <strain evidence="4 5">B4</strain>
    </source>
</reference>
<dbReference type="Pfam" id="PF07883">
    <property type="entry name" value="Cupin_2"/>
    <property type="match status" value="1"/>
</dbReference>
<dbReference type="HOGENOM" id="CLU_085376_3_2_11"/>
<dbReference type="PROSITE" id="PS50943">
    <property type="entry name" value="HTH_CROC1"/>
    <property type="match status" value="1"/>
</dbReference>
<dbReference type="PANTHER" id="PTHR46797:SF1">
    <property type="entry name" value="METHYLPHOSPHONATE SYNTHASE"/>
    <property type="match status" value="1"/>
</dbReference>
<keyword evidence="1" id="KW-0238">DNA-binding</keyword>
<protein>
    <recommendedName>
        <fullName evidence="3">HTH cro/C1-type domain-containing protein</fullName>
    </recommendedName>
</protein>
<dbReference type="GO" id="GO:0003677">
    <property type="term" value="F:DNA binding"/>
    <property type="evidence" value="ECO:0007669"/>
    <property type="project" value="UniProtKB-KW"/>
</dbReference>
<dbReference type="PATRIC" id="fig|632772.20.peg.7512"/>
<feature type="region of interest" description="Disordered" evidence="2">
    <location>
        <begin position="1"/>
        <end position="21"/>
    </location>
</feature>
<feature type="domain" description="HTH cro/C1-type" evidence="3">
    <location>
        <begin position="32"/>
        <end position="86"/>
    </location>
</feature>
<evidence type="ECO:0000256" key="1">
    <source>
        <dbReference type="ARBA" id="ARBA00023125"/>
    </source>
</evidence>
<dbReference type="KEGG" id="rop:ROP_71970"/>
<accession>C1B633</accession>
<organism evidence="4 5">
    <name type="scientific">Rhodococcus opacus (strain B4)</name>
    <dbReference type="NCBI Taxonomy" id="632772"/>
    <lineage>
        <taxon>Bacteria</taxon>
        <taxon>Bacillati</taxon>
        <taxon>Actinomycetota</taxon>
        <taxon>Actinomycetes</taxon>
        <taxon>Mycobacteriales</taxon>
        <taxon>Nocardiaceae</taxon>
        <taxon>Rhodococcus</taxon>
    </lineage>
</organism>
<proteinExistence type="predicted"/>
<evidence type="ECO:0000313" key="5">
    <source>
        <dbReference type="Proteomes" id="UP000002212"/>
    </source>
</evidence>
<dbReference type="CDD" id="cd02209">
    <property type="entry name" value="cupin_XRE_C"/>
    <property type="match status" value="1"/>
</dbReference>